<sequence>MKSLLSSACSHGHPRFDSHSLCGLRPPASPLSPLSTLVLCVLGTHPSQTFLALLKPFLRSLVRCILRTAPGFVRILALLHCPFAITPPPGCLPIAFKQLACSPSCIFMHHSVFSAALVSAKSCFRY</sequence>
<accession>A0A7J7Z5S6</accession>
<keyword evidence="2" id="KW-1185">Reference proteome</keyword>
<comment type="caution">
    <text evidence="1">The sequence shown here is derived from an EMBL/GenBank/DDBJ whole genome shotgun (WGS) entry which is preliminary data.</text>
</comment>
<name>A0A7J7Z5S6_MYOMY</name>
<protein>
    <submittedName>
        <fullName evidence="1">Uncharacterized protein</fullName>
    </submittedName>
</protein>
<dbReference type="Proteomes" id="UP000527355">
    <property type="component" value="Unassembled WGS sequence"/>
</dbReference>
<dbReference type="AlphaFoldDB" id="A0A7J7Z5S6"/>
<dbReference type="EMBL" id="JABWUV010000003">
    <property type="protein sequence ID" value="KAF6369385.1"/>
    <property type="molecule type" value="Genomic_DNA"/>
</dbReference>
<gene>
    <name evidence="1" type="ORF">mMyoMyo1_010731</name>
</gene>
<proteinExistence type="predicted"/>
<reference evidence="1 2" key="1">
    <citation type="journal article" date="2020" name="Nature">
        <title>Six reference-quality genomes reveal evolution of bat adaptations.</title>
        <authorList>
            <person name="Jebb D."/>
            <person name="Huang Z."/>
            <person name="Pippel M."/>
            <person name="Hughes G.M."/>
            <person name="Lavrichenko K."/>
            <person name="Devanna P."/>
            <person name="Winkler S."/>
            <person name="Jermiin L.S."/>
            <person name="Skirmuntt E.C."/>
            <person name="Katzourakis A."/>
            <person name="Burkitt-Gray L."/>
            <person name="Ray D.A."/>
            <person name="Sullivan K.A.M."/>
            <person name="Roscito J.G."/>
            <person name="Kirilenko B.M."/>
            <person name="Davalos L.M."/>
            <person name="Corthals A.P."/>
            <person name="Power M.L."/>
            <person name="Jones G."/>
            <person name="Ransome R.D."/>
            <person name="Dechmann D.K.N."/>
            <person name="Locatelli A.G."/>
            <person name="Puechmaille S.J."/>
            <person name="Fedrigo O."/>
            <person name="Jarvis E.D."/>
            <person name="Hiller M."/>
            <person name="Vernes S.C."/>
            <person name="Myers E.W."/>
            <person name="Teeling E.C."/>
        </authorList>
    </citation>
    <scope>NUCLEOTIDE SEQUENCE [LARGE SCALE GENOMIC DNA]</scope>
    <source>
        <strain evidence="1">MMyoMyo1</strain>
        <tissue evidence="1">Flight muscle</tissue>
    </source>
</reference>
<evidence type="ECO:0000313" key="1">
    <source>
        <dbReference type="EMBL" id="KAF6369385.1"/>
    </source>
</evidence>
<organism evidence="1 2">
    <name type="scientific">Myotis myotis</name>
    <name type="common">Greater mouse-eared bat</name>
    <name type="synonym">Vespertilio myotis</name>
    <dbReference type="NCBI Taxonomy" id="51298"/>
    <lineage>
        <taxon>Eukaryota</taxon>
        <taxon>Metazoa</taxon>
        <taxon>Chordata</taxon>
        <taxon>Craniata</taxon>
        <taxon>Vertebrata</taxon>
        <taxon>Euteleostomi</taxon>
        <taxon>Mammalia</taxon>
        <taxon>Eutheria</taxon>
        <taxon>Laurasiatheria</taxon>
        <taxon>Chiroptera</taxon>
        <taxon>Yangochiroptera</taxon>
        <taxon>Vespertilionidae</taxon>
        <taxon>Myotis</taxon>
    </lineage>
</organism>
<evidence type="ECO:0000313" key="2">
    <source>
        <dbReference type="Proteomes" id="UP000527355"/>
    </source>
</evidence>